<sequence>MSNCSTCKSLKGSKDERLIQLAEIRGKKKYANLESFLICRMINGGYTVKAPDDDVSNFVVVQRVFN</sequence>
<evidence type="ECO:0000313" key="1">
    <source>
        <dbReference type="EMBL" id="PHJ87186.1"/>
    </source>
</evidence>
<evidence type="ECO:0000313" key="2">
    <source>
        <dbReference type="Proteomes" id="UP000222523"/>
    </source>
</evidence>
<dbReference type="EMBL" id="LAHC01000163">
    <property type="protein sequence ID" value="PHJ87186.1"/>
    <property type="molecule type" value="Genomic_DNA"/>
</dbReference>
<organism evidence="1 2">
    <name type="scientific">Nostoc linckia z7</name>
    <dbReference type="NCBI Taxonomy" id="1628745"/>
    <lineage>
        <taxon>Bacteria</taxon>
        <taxon>Bacillati</taxon>
        <taxon>Cyanobacteriota</taxon>
        <taxon>Cyanophyceae</taxon>
        <taxon>Nostocales</taxon>
        <taxon>Nostocaceae</taxon>
        <taxon>Nostoc</taxon>
    </lineage>
</organism>
<name>A0ABX4KCP6_NOSLI</name>
<gene>
    <name evidence="1" type="ORF">VF04_34995</name>
</gene>
<proteinExistence type="predicted"/>
<reference evidence="1 2" key="1">
    <citation type="submission" date="2015-02" db="EMBL/GenBank/DDBJ databases">
        <title>Nostoc linckia genome annotation.</title>
        <authorList>
            <person name="Zhou Z."/>
        </authorList>
    </citation>
    <scope>NUCLEOTIDE SEQUENCE [LARGE SCALE GENOMIC DNA]</scope>
    <source>
        <strain evidence="2">z7</strain>
    </source>
</reference>
<keyword evidence="2" id="KW-1185">Reference proteome</keyword>
<accession>A0ABX4KCP6</accession>
<protein>
    <submittedName>
        <fullName evidence="1">Uncharacterized protein</fullName>
    </submittedName>
</protein>
<dbReference type="Proteomes" id="UP000222523">
    <property type="component" value="Unassembled WGS sequence"/>
</dbReference>
<comment type="caution">
    <text evidence="1">The sequence shown here is derived from an EMBL/GenBank/DDBJ whole genome shotgun (WGS) entry which is preliminary data.</text>
</comment>